<organism evidence="4 5">
    <name type="scientific">Cladobotryum mycophilum</name>
    <dbReference type="NCBI Taxonomy" id="491253"/>
    <lineage>
        <taxon>Eukaryota</taxon>
        <taxon>Fungi</taxon>
        <taxon>Dikarya</taxon>
        <taxon>Ascomycota</taxon>
        <taxon>Pezizomycotina</taxon>
        <taxon>Sordariomycetes</taxon>
        <taxon>Hypocreomycetidae</taxon>
        <taxon>Hypocreales</taxon>
        <taxon>Hypocreaceae</taxon>
        <taxon>Cladobotryum</taxon>
    </lineage>
</organism>
<protein>
    <submittedName>
        <fullName evidence="4">Transcriptional regulatory protein pro1</fullName>
    </submittedName>
</protein>
<dbReference type="CDD" id="cd00067">
    <property type="entry name" value="GAL4"/>
    <property type="match status" value="1"/>
</dbReference>
<accession>A0ABR0SE83</accession>
<dbReference type="InterPro" id="IPR001138">
    <property type="entry name" value="Zn2Cys6_DnaBD"/>
</dbReference>
<gene>
    <name evidence="4" type="ORF">PT974_08717</name>
</gene>
<evidence type="ECO:0000259" key="3">
    <source>
        <dbReference type="PROSITE" id="PS50048"/>
    </source>
</evidence>
<evidence type="ECO:0000313" key="5">
    <source>
        <dbReference type="Proteomes" id="UP001338125"/>
    </source>
</evidence>
<dbReference type="Proteomes" id="UP001338125">
    <property type="component" value="Unassembled WGS sequence"/>
</dbReference>
<feature type="compositionally biased region" description="Polar residues" evidence="2">
    <location>
        <begin position="13"/>
        <end position="23"/>
    </location>
</feature>
<dbReference type="InterPro" id="IPR036864">
    <property type="entry name" value="Zn2-C6_fun-type_DNA-bd_sf"/>
</dbReference>
<dbReference type="SMART" id="SM00066">
    <property type="entry name" value="GAL4"/>
    <property type="match status" value="1"/>
</dbReference>
<keyword evidence="1" id="KW-0539">Nucleus</keyword>
<dbReference type="PROSITE" id="PS50048">
    <property type="entry name" value="ZN2_CY6_FUNGAL_2"/>
    <property type="match status" value="1"/>
</dbReference>
<keyword evidence="5" id="KW-1185">Reference proteome</keyword>
<feature type="domain" description="Zn(2)-C6 fungal-type" evidence="3">
    <location>
        <begin position="33"/>
        <end position="63"/>
    </location>
</feature>
<dbReference type="EMBL" id="JAVFKD010000014">
    <property type="protein sequence ID" value="KAK5990449.1"/>
    <property type="molecule type" value="Genomic_DNA"/>
</dbReference>
<name>A0ABR0SE83_9HYPO</name>
<sequence length="160" mass="17893">MAVAQSVKAKTAPKSNNGNSKTKTQMHRRSRTGCYTCRLRRKKCDEGSPLCTACKHLGLVCEYKRPMWWSNNDARRKHKEDIKGIIKRKKLSEKSAHTMSTSVGSSPPGLTHSISTSSTYTDALDRNRSDSIDSHFSAPFNFNSPPPAHYAYNGQFPRSS</sequence>
<reference evidence="4 5" key="1">
    <citation type="submission" date="2024-01" db="EMBL/GenBank/DDBJ databases">
        <title>Complete genome of Cladobotryum mycophilum ATHUM6906.</title>
        <authorList>
            <person name="Christinaki A.C."/>
            <person name="Myridakis A.I."/>
            <person name="Kouvelis V.N."/>
        </authorList>
    </citation>
    <scope>NUCLEOTIDE SEQUENCE [LARGE SCALE GENOMIC DNA]</scope>
    <source>
        <strain evidence="4 5">ATHUM6906</strain>
    </source>
</reference>
<dbReference type="PROSITE" id="PS00463">
    <property type="entry name" value="ZN2_CY6_FUNGAL_1"/>
    <property type="match status" value="1"/>
</dbReference>
<dbReference type="Pfam" id="PF00172">
    <property type="entry name" value="Zn_clus"/>
    <property type="match status" value="1"/>
</dbReference>
<evidence type="ECO:0000256" key="1">
    <source>
        <dbReference type="ARBA" id="ARBA00023242"/>
    </source>
</evidence>
<dbReference type="PANTHER" id="PTHR37534">
    <property type="entry name" value="TRANSCRIPTIONAL ACTIVATOR PROTEIN UGA3"/>
    <property type="match status" value="1"/>
</dbReference>
<dbReference type="Gene3D" id="4.10.240.10">
    <property type="entry name" value="Zn(2)-C6 fungal-type DNA-binding domain"/>
    <property type="match status" value="1"/>
</dbReference>
<dbReference type="SUPFAM" id="SSF57701">
    <property type="entry name" value="Zn2/Cys6 DNA-binding domain"/>
    <property type="match status" value="1"/>
</dbReference>
<comment type="caution">
    <text evidence="4">The sequence shown here is derived from an EMBL/GenBank/DDBJ whole genome shotgun (WGS) entry which is preliminary data.</text>
</comment>
<feature type="region of interest" description="Disordered" evidence="2">
    <location>
        <begin position="1"/>
        <end position="27"/>
    </location>
</feature>
<feature type="region of interest" description="Disordered" evidence="2">
    <location>
        <begin position="90"/>
        <end position="116"/>
    </location>
</feature>
<proteinExistence type="predicted"/>
<dbReference type="PANTHER" id="PTHR37534:SF12">
    <property type="entry name" value="ZN(2)-C6 FUNGAL-TYPE DOMAIN-CONTAINING PROTEIN"/>
    <property type="match status" value="1"/>
</dbReference>
<evidence type="ECO:0000256" key="2">
    <source>
        <dbReference type="SAM" id="MobiDB-lite"/>
    </source>
</evidence>
<evidence type="ECO:0000313" key="4">
    <source>
        <dbReference type="EMBL" id="KAK5990449.1"/>
    </source>
</evidence>